<dbReference type="EMBL" id="JANPWB010000008">
    <property type="protein sequence ID" value="KAJ1162299.1"/>
    <property type="molecule type" value="Genomic_DNA"/>
</dbReference>
<protein>
    <submittedName>
        <fullName evidence="1">Uncharacterized protein</fullName>
    </submittedName>
</protein>
<feature type="non-terminal residue" evidence="1">
    <location>
        <position position="1"/>
    </location>
</feature>
<accession>A0AAV7SBG7</accession>
<sequence length="81" mass="9145">ASSNIIVKNSSHLLTCKQDTALSLPLLQKRSDMNLFRQKTCFVSCARLFHKSKTWHRSQFKATEASPGACALWPDHSSRLL</sequence>
<dbReference type="AlphaFoldDB" id="A0AAV7SBG7"/>
<evidence type="ECO:0000313" key="2">
    <source>
        <dbReference type="Proteomes" id="UP001066276"/>
    </source>
</evidence>
<evidence type="ECO:0000313" key="1">
    <source>
        <dbReference type="EMBL" id="KAJ1162299.1"/>
    </source>
</evidence>
<feature type="non-terminal residue" evidence="1">
    <location>
        <position position="81"/>
    </location>
</feature>
<reference evidence="1" key="1">
    <citation type="journal article" date="2022" name="bioRxiv">
        <title>Sequencing and chromosome-scale assembly of the giantPleurodeles waltlgenome.</title>
        <authorList>
            <person name="Brown T."/>
            <person name="Elewa A."/>
            <person name="Iarovenko S."/>
            <person name="Subramanian E."/>
            <person name="Araus A.J."/>
            <person name="Petzold A."/>
            <person name="Susuki M."/>
            <person name="Suzuki K.-i.T."/>
            <person name="Hayashi T."/>
            <person name="Toyoda A."/>
            <person name="Oliveira C."/>
            <person name="Osipova E."/>
            <person name="Leigh N.D."/>
            <person name="Simon A."/>
            <person name="Yun M.H."/>
        </authorList>
    </citation>
    <scope>NUCLEOTIDE SEQUENCE</scope>
    <source>
        <strain evidence="1">20211129_DDA</strain>
        <tissue evidence="1">Liver</tissue>
    </source>
</reference>
<proteinExistence type="predicted"/>
<name>A0AAV7SBG7_PLEWA</name>
<gene>
    <name evidence="1" type="ORF">NDU88_002767</name>
</gene>
<keyword evidence="2" id="KW-1185">Reference proteome</keyword>
<comment type="caution">
    <text evidence="1">The sequence shown here is derived from an EMBL/GenBank/DDBJ whole genome shotgun (WGS) entry which is preliminary data.</text>
</comment>
<dbReference type="Proteomes" id="UP001066276">
    <property type="component" value="Chromosome 4_2"/>
</dbReference>
<organism evidence="1 2">
    <name type="scientific">Pleurodeles waltl</name>
    <name type="common">Iberian ribbed newt</name>
    <dbReference type="NCBI Taxonomy" id="8319"/>
    <lineage>
        <taxon>Eukaryota</taxon>
        <taxon>Metazoa</taxon>
        <taxon>Chordata</taxon>
        <taxon>Craniata</taxon>
        <taxon>Vertebrata</taxon>
        <taxon>Euteleostomi</taxon>
        <taxon>Amphibia</taxon>
        <taxon>Batrachia</taxon>
        <taxon>Caudata</taxon>
        <taxon>Salamandroidea</taxon>
        <taxon>Salamandridae</taxon>
        <taxon>Pleurodelinae</taxon>
        <taxon>Pleurodeles</taxon>
    </lineage>
</organism>